<proteinExistence type="predicted"/>
<evidence type="ECO:0000256" key="2">
    <source>
        <dbReference type="ARBA" id="ARBA00012438"/>
    </source>
</evidence>
<dbReference type="Pfam" id="PF13426">
    <property type="entry name" value="PAS_9"/>
    <property type="match status" value="2"/>
</dbReference>
<dbReference type="Gene3D" id="3.30.450.20">
    <property type="entry name" value="PAS domain"/>
    <property type="match status" value="5"/>
</dbReference>
<evidence type="ECO:0000256" key="5">
    <source>
        <dbReference type="ARBA" id="ARBA00022777"/>
    </source>
</evidence>
<evidence type="ECO:0000259" key="7">
    <source>
        <dbReference type="PROSITE" id="PS50112"/>
    </source>
</evidence>
<dbReference type="InterPro" id="IPR000700">
    <property type="entry name" value="PAS-assoc_C"/>
</dbReference>
<dbReference type="EC" id="2.7.13.3" evidence="2"/>
<sequence length="1014" mass="114366">MVDPTLSVHEARQRLHEIVRKDVPFNDKAREALELGEQYLGVDNGYLTRIDQETNHWEIVVTTDTADGQAPPGLELELQETYCRETIEDDVPFTLHDASTQGWGDDPAFEISGHHTYLGIPLITEEEPYGTVCFAADEPRSESFSEAETQFADHLTRLLERELEKELIEGELTNQTNLATVLHRVLRHNLRNEISVIRGYTKLMAKQLDNDSIGETVLTHIDGLIELSQKARELEEVITTSSERQSTEIGTLIEDIAEEITQEYPAASITVEYDNEIQGDVLQNFDRAIEELIENAVKHSGDNPHVTVAIRTVPNGIEIHIEDNGPGLPDHEAEVLTSGVETPLTHGSGLGLWLVYWIVSSHDGSIDPEITEHGTTMTVAIPRKPDVPAQQQVTELTRSRDKYKTSFEEASDAITIVNDDGRIVDANEAASTIFGVENNELLGRSLTEFFPDEFAFDTEWQHFQETGDQRDTTTIIGADGVEKSIEYSGTSNIIPGQHLFISRDITERKEREREVTELKQRYQTLVEAAPDPLFVADPETREIIEVNEAAETLLGMSSDEIIGMHQPEIHPSEQTELYRQVFKEHVESGGVKRRLPDGSHITVVTANGDHVPVEISAATVSLPNGPVTYAIFRDVSEQIEREQEVEETTQRLQLALEGTDTGVWDWTIGSAEVRWSESLEGLVGIEPGTFEGTFDAFAEYIHPDDREGATAAVEQAAETESRFQTEYRIQRENDTDIWVESRGEVYDDGGDSKRMVGIVTDVTERKEREAELTRKTEAMEKAPVGITLSDPDQSDNPLVYANERYRELTGYEEFEILGRNCRFMQGPETDPEPVAEIHDAIDNEEPVSTVLRNYRNDGTMFWNHVTIAPIRDEDGEVSNWVGFQEDATERIEREQRLELAETVFENTQDALFVIDVSEDREFYVERVNEVYEELTGLSNDEIASKTPTEAVGDEIDSEIESQYRECVERQETIQYPEEIPVDGEQRQWETKVTPVISEGRVDKLVGAMRDVTEV</sequence>
<dbReference type="RefSeq" id="WP_379705078.1">
    <property type="nucleotide sequence ID" value="NZ_JBHTAT010000001.1"/>
</dbReference>
<dbReference type="Pfam" id="PF02518">
    <property type="entry name" value="HATPase_c"/>
    <property type="match status" value="1"/>
</dbReference>
<dbReference type="GeneID" id="96954745"/>
<accession>A0ABD6A1V0</accession>
<dbReference type="InterPro" id="IPR013655">
    <property type="entry name" value="PAS_fold_3"/>
</dbReference>
<dbReference type="InterPro" id="IPR052162">
    <property type="entry name" value="Sensor_kinase/Photoreceptor"/>
</dbReference>
<feature type="domain" description="Histidine kinase" evidence="6">
    <location>
        <begin position="185"/>
        <end position="385"/>
    </location>
</feature>
<dbReference type="Pfam" id="PF01590">
    <property type="entry name" value="GAF"/>
    <property type="match status" value="1"/>
</dbReference>
<keyword evidence="5" id="KW-0418">Kinase</keyword>
<dbReference type="CDD" id="cd00130">
    <property type="entry name" value="PAS"/>
    <property type="match status" value="5"/>
</dbReference>
<dbReference type="SMART" id="SM00387">
    <property type="entry name" value="HATPase_c"/>
    <property type="match status" value="1"/>
</dbReference>
<dbReference type="SMART" id="SM00065">
    <property type="entry name" value="GAF"/>
    <property type="match status" value="1"/>
</dbReference>
<dbReference type="AlphaFoldDB" id="A0ABD6A1V0"/>
<dbReference type="SUPFAM" id="SSF55874">
    <property type="entry name" value="ATPase domain of HSP90 chaperone/DNA topoisomerase II/histidine kinase"/>
    <property type="match status" value="1"/>
</dbReference>
<evidence type="ECO:0000259" key="8">
    <source>
        <dbReference type="PROSITE" id="PS50113"/>
    </source>
</evidence>
<keyword evidence="3" id="KW-0597">Phosphoprotein</keyword>
<feature type="domain" description="PAC" evidence="8">
    <location>
        <begin position="723"/>
        <end position="774"/>
    </location>
</feature>
<feature type="domain" description="PAS" evidence="7">
    <location>
        <begin position="648"/>
        <end position="720"/>
    </location>
</feature>
<feature type="domain" description="PAS" evidence="7">
    <location>
        <begin position="771"/>
        <end position="844"/>
    </location>
</feature>
<dbReference type="InterPro" id="IPR003018">
    <property type="entry name" value="GAF"/>
</dbReference>
<dbReference type="Proteomes" id="UP001596434">
    <property type="component" value="Unassembled WGS sequence"/>
</dbReference>
<evidence type="ECO:0000313" key="10">
    <source>
        <dbReference type="Proteomes" id="UP001596434"/>
    </source>
</evidence>
<name>A0ABD6A1V0_9EURY</name>
<evidence type="ECO:0000259" key="6">
    <source>
        <dbReference type="PROSITE" id="PS50109"/>
    </source>
</evidence>
<dbReference type="GO" id="GO:0004673">
    <property type="term" value="F:protein histidine kinase activity"/>
    <property type="evidence" value="ECO:0007669"/>
    <property type="project" value="UniProtKB-EC"/>
</dbReference>
<evidence type="ECO:0000256" key="1">
    <source>
        <dbReference type="ARBA" id="ARBA00000085"/>
    </source>
</evidence>
<dbReference type="PANTHER" id="PTHR43304">
    <property type="entry name" value="PHYTOCHROME-LIKE PROTEIN CPH1"/>
    <property type="match status" value="1"/>
</dbReference>
<dbReference type="PROSITE" id="PS50109">
    <property type="entry name" value="HIS_KIN"/>
    <property type="match status" value="1"/>
</dbReference>
<dbReference type="PROSITE" id="PS50112">
    <property type="entry name" value="PAS"/>
    <property type="match status" value="5"/>
</dbReference>
<dbReference type="InterPro" id="IPR029016">
    <property type="entry name" value="GAF-like_dom_sf"/>
</dbReference>
<dbReference type="InterPro" id="IPR004358">
    <property type="entry name" value="Sig_transdc_His_kin-like_C"/>
</dbReference>
<dbReference type="SUPFAM" id="SSF55785">
    <property type="entry name" value="PYP-like sensor domain (PAS domain)"/>
    <property type="match status" value="5"/>
</dbReference>
<reference evidence="9 10" key="1">
    <citation type="journal article" date="2019" name="Int. J. Syst. Evol. Microbiol.">
        <title>The Global Catalogue of Microorganisms (GCM) 10K type strain sequencing project: providing services to taxonomists for standard genome sequencing and annotation.</title>
        <authorList>
            <consortium name="The Broad Institute Genomics Platform"/>
            <consortium name="The Broad Institute Genome Sequencing Center for Infectious Disease"/>
            <person name="Wu L."/>
            <person name="Ma J."/>
        </authorList>
    </citation>
    <scope>NUCLEOTIDE SEQUENCE [LARGE SCALE GENOMIC DNA]</scope>
    <source>
        <strain evidence="9 10">GX21</strain>
    </source>
</reference>
<dbReference type="Pfam" id="PF08448">
    <property type="entry name" value="PAS_4"/>
    <property type="match status" value="2"/>
</dbReference>
<dbReference type="Gene3D" id="3.30.450.40">
    <property type="match status" value="1"/>
</dbReference>
<feature type="domain" description="PAS" evidence="7">
    <location>
        <begin position="896"/>
        <end position="970"/>
    </location>
</feature>
<dbReference type="Gene3D" id="2.10.70.100">
    <property type="match status" value="1"/>
</dbReference>
<feature type="domain" description="PAS" evidence="7">
    <location>
        <begin position="399"/>
        <end position="453"/>
    </location>
</feature>
<dbReference type="InterPro" id="IPR013656">
    <property type="entry name" value="PAS_4"/>
</dbReference>
<dbReference type="PANTHER" id="PTHR43304:SF1">
    <property type="entry name" value="PAC DOMAIN-CONTAINING PROTEIN"/>
    <property type="match status" value="1"/>
</dbReference>
<dbReference type="SMART" id="SM00091">
    <property type="entry name" value="PAS"/>
    <property type="match status" value="5"/>
</dbReference>
<evidence type="ECO:0000313" key="9">
    <source>
        <dbReference type="EMBL" id="MFC7256357.1"/>
    </source>
</evidence>
<evidence type="ECO:0000256" key="3">
    <source>
        <dbReference type="ARBA" id="ARBA00022553"/>
    </source>
</evidence>
<dbReference type="PROSITE" id="PS50113">
    <property type="entry name" value="PAC"/>
    <property type="match status" value="2"/>
</dbReference>
<dbReference type="InterPro" id="IPR035965">
    <property type="entry name" value="PAS-like_dom_sf"/>
</dbReference>
<dbReference type="Pfam" id="PF08447">
    <property type="entry name" value="PAS_3"/>
    <property type="match status" value="1"/>
</dbReference>
<dbReference type="InterPro" id="IPR036890">
    <property type="entry name" value="HATPase_C_sf"/>
</dbReference>
<dbReference type="InterPro" id="IPR005467">
    <property type="entry name" value="His_kinase_dom"/>
</dbReference>
<dbReference type="SUPFAM" id="SSF55781">
    <property type="entry name" value="GAF domain-like"/>
    <property type="match status" value="1"/>
</dbReference>
<dbReference type="EMBL" id="JBHTAT010000001">
    <property type="protein sequence ID" value="MFC7256357.1"/>
    <property type="molecule type" value="Genomic_DNA"/>
</dbReference>
<keyword evidence="10" id="KW-1185">Reference proteome</keyword>
<feature type="domain" description="PAC" evidence="8">
    <location>
        <begin position="845"/>
        <end position="899"/>
    </location>
</feature>
<feature type="domain" description="PAS" evidence="7">
    <location>
        <begin position="518"/>
        <end position="589"/>
    </location>
</feature>
<comment type="caution">
    <text evidence="9">The sequence shown here is derived from an EMBL/GenBank/DDBJ whole genome shotgun (WGS) entry which is preliminary data.</text>
</comment>
<comment type="catalytic activity">
    <reaction evidence="1">
        <text>ATP + protein L-histidine = ADP + protein N-phospho-L-histidine.</text>
        <dbReference type="EC" id="2.7.13.3"/>
    </reaction>
</comment>
<dbReference type="SMART" id="SM00086">
    <property type="entry name" value="PAC"/>
    <property type="match status" value="3"/>
</dbReference>
<organism evidence="9 10">
    <name type="scientific">Haloplanus litoreus</name>
    <dbReference type="NCBI Taxonomy" id="767515"/>
    <lineage>
        <taxon>Archaea</taxon>
        <taxon>Methanobacteriati</taxon>
        <taxon>Methanobacteriota</taxon>
        <taxon>Stenosarchaea group</taxon>
        <taxon>Halobacteria</taxon>
        <taxon>Halobacteriales</taxon>
        <taxon>Haloferacaceae</taxon>
        <taxon>Haloplanus</taxon>
    </lineage>
</organism>
<dbReference type="NCBIfam" id="TIGR00229">
    <property type="entry name" value="sensory_box"/>
    <property type="match status" value="5"/>
</dbReference>
<protein>
    <recommendedName>
        <fullName evidence="2">histidine kinase</fullName>
        <ecNumber evidence="2">2.7.13.3</ecNumber>
    </recommendedName>
</protein>
<dbReference type="InterPro" id="IPR001610">
    <property type="entry name" value="PAC"/>
</dbReference>
<gene>
    <name evidence="9" type="ORF">ACFQKE_13805</name>
</gene>
<dbReference type="InterPro" id="IPR003594">
    <property type="entry name" value="HATPase_dom"/>
</dbReference>
<dbReference type="Gene3D" id="3.30.565.10">
    <property type="entry name" value="Histidine kinase-like ATPase, C-terminal domain"/>
    <property type="match status" value="1"/>
</dbReference>
<keyword evidence="4" id="KW-0808">Transferase</keyword>
<evidence type="ECO:0000256" key="4">
    <source>
        <dbReference type="ARBA" id="ARBA00022679"/>
    </source>
</evidence>
<dbReference type="PRINTS" id="PR00344">
    <property type="entry name" value="BCTRLSENSOR"/>
</dbReference>
<dbReference type="InterPro" id="IPR000014">
    <property type="entry name" value="PAS"/>
</dbReference>